<dbReference type="PANTHER" id="PTHR33392">
    <property type="entry name" value="POLYISOPRENYL-TEICHOIC ACID--PEPTIDOGLYCAN TEICHOIC ACID TRANSFERASE TAGU"/>
    <property type="match status" value="1"/>
</dbReference>
<evidence type="ECO:0000313" key="6">
    <source>
        <dbReference type="EMBL" id="MDK4326885.1"/>
    </source>
</evidence>
<evidence type="ECO:0000259" key="5">
    <source>
        <dbReference type="Pfam" id="PF13399"/>
    </source>
</evidence>
<protein>
    <submittedName>
        <fullName evidence="6">LCP family protein</fullName>
    </submittedName>
</protein>
<feature type="region of interest" description="Disordered" evidence="2">
    <location>
        <begin position="387"/>
        <end position="420"/>
    </location>
</feature>
<keyword evidence="3" id="KW-0472">Membrane</keyword>
<evidence type="ECO:0000313" key="7">
    <source>
        <dbReference type="Proteomes" id="UP001226160"/>
    </source>
</evidence>
<sequence>MNDRNRSIREIQPAPRSRATIKQRGPGGLKVFIALLSVLTLLITALGYWTVGRVGSSLASAGNLGLSETSQGSGDQAPDGAVDILLVGSDSRTDAHGNELSREELDRLNAGEFGGEDNTDTMMLIRVPNDGSQATAISLPRDTYVHDDEFGNMKLNAVYSEHKAAYEQGLSADTAGAGGAGAQGQNTDGEQASPNLDVDQERAAMAAGRAGLISAVADLTGIEVDHYAEVGLLGFVLLTDAVGGVDVCLKEPVDDPMSGAQFPAGVSTLDGRDALAFVRQRYGLPRGDLDRIVRQQAYMASLVNKVLATGTLTNPSTLNKISTAVERSVIIDEDWDIMSFATQLSNLAGGNVTFTTIPVTSIDGVGDHGESVVTVDEDQVHAFMDHLLNQPGDSGDEADGSDGSDAADTAGDGENHDGADEQGRNLVEMVAEGAQLHILNAQAPTGTAAAVGAWLDEHGYTVMDVSNANEGIYTTSQVVAADANDPRAQALAEQLGIPTVTENANLEPDSIVVVVAADYNGPLNEDKLGQDDATAAVGEDFGSVVDAPEIDAGGDGPRCVH</sequence>
<feature type="transmembrane region" description="Helical" evidence="3">
    <location>
        <begin position="31"/>
        <end position="51"/>
    </location>
</feature>
<dbReference type="NCBIfam" id="TIGR00350">
    <property type="entry name" value="lytR_cpsA_psr"/>
    <property type="match status" value="1"/>
</dbReference>
<dbReference type="InterPro" id="IPR050922">
    <property type="entry name" value="LytR/CpsA/Psr_CW_biosynth"/>
</dbReference>
<name>A0AAP4BUZ4_9CORY</name>
<keyword evidence="3" id="KW-0812">Transmembrane</keyword>
<dbReference type="EMBL" id="JASNVP010000010">
    <property type="protein sequence ID" value="MDK4326885.1"/>
    <property type="molecule type" value="Genomic_DNA"/>
</dbReference>
<reference evidence="6" key="1">
    <citation type="submission" date="2023-05" db="EMBL/GenBank/DDBJ databases">
        <title>Metabolic capabilities are highly conserved among human nasal-associated Corynebacterium species in pangenomic analyses.</title>
        <authorList>
            <person name="Tran T.H."/>
            <person name="Roberts A.Q."/>
            <person name="Escapa I.F."/>
            <person name="Gao W."/>
            <person name="Conlan S."/>
            <person name="Kong H."/>
            <person name="Segre J.A."/>
            <person name="Kelly M.S."/>
            <person name="Lemon K.P."/>
        </authorList>
    </citation>
    <scope>NUCLEOTIDE SEQUENCE</scope>
    <source>
        <strain evidence="6">KPL2654</strain>
    </source>
</reference>
<dbReference type="PANTHER" id="PTHR33392:SF6">
    <property type="entry name" value="POLYISOPRENYL-TEICHOIC ACID--PEPTIDOGLYCAN TEICHOIC ACID TRANSFERASE TAGU"/>
    <property type="match status" value="1"/>
</dbReference>
<dbReference type="RefSeq" id="WP_283774539.1">
    <property type="nucleotide sequence ID" value="NZ_CP068160.1"/>
</dbReference>
<accession>A0AAP4BUZ4</accession>
<dbReference type="AlphaFoldDB" id="A0AAP4BUZ4"/>
<feature type="compositionally biased region" description="Low complexity" evidence="2">
    <location>
        <begin position="403"/>
        <end position="412"/>
    </location>
</feature>
<comment type="similarity">
    <text evidence="1">Belongs to the LytR/CpsA/Psr (LCP) family.</text>
</comment>
<keyword evidence="3" id="KW-1133">Transmembrane helix</keyword>
<feature type="domain" description="LytR/CpsA/Psr regulator C-terminal" evidence="5">
    <location>
        <begin position="435"/>
        <end position="519"/>
    </location>
</feature>
<gene>
    <name evidence="6" type="ORF">QPX54_10285</name>
</gene>
<evidence type="ECO:0000259" key="4">
    <source>
        <dbReference type="Pfam" id="PF03816"/>
    </source>
</evidence>
<dbReference type="Pfam" id="PF03816">
    <property type="entry name" value="LytR_cpsA_psr"/>
    <property type="match status" value="1"/>
</dbReference>
<feature type="domain" description="Cell envelope-related transcriptional attenuator" evidence="4">
    <location>
        <begin position="118"/>
        <end position="306"/>
    </location>
</feature>
<dbReference type="Gene3D" id="3.40.630.190">
    <property type="entry name" value="LCP protein"/>
    <property type="match status" value="1"/>
</dbReference>
<dbReference type="InterPro" id="IPR004474">
    <property type="entry name" value="LytR_CpsA_psr"/>
</dbReference>
<evidence type="ECO:0000256" key="1">
    <source>
        <dbReference type="ARBA" id="ARBA00006068"/>
    </source>
</evidence>
<dbReference type="Gene3D" id="3.30.70.2390">
    <property type="match status" value="1"/>
</dbReference>
<dbReference type="Pfam" id="PF13399">
    <property type="entry name" value="LytR_C"/>
    <property type="match status" value="1"/>
</dbReference>
<evidence type="ECO:0000256" key="3">
    <source>
        <dbReference type="SAM" id="Phobius"/>
    </source>
</evidence>
<proteinExistence type="inferred from homology"/>
<dbReference type="Proteomes" id="UP001226160">
    <property type="component" value="Unassembled WGS sequence"/>
</dbReference>
<feature type="region of interest" description="Disordered" evidence="2">
    <location>
        <begin position="1"/>
        <end position="22"/>
    </location>
</feature>
<dbReference type="InterPro" id="IPR027381">
    <property type="entry name" value="LytR/CpsA/Psr_C"/>
</dbReference>
<evidence type="ECO:0000256" key="2">
    <source>
        <dbReference type="SAM" id="MobiDB-lite"/>
    </source>
</evidence>
<organism evidence="6 7">
    <name type="scientific">Corynebacterium propinquum</name>
    <dbReference type="NCBI Taxonomy" id="43769"/>
    <lineage>
        <taxon>Bacteria</taxon>
        <taxon>Bacillati</taxon>
        <taxon>Actinomycetota</taxon>
        <taxon>Actinomycetes</taxon>
        <taxon>Mycobacteriales</taxon>
        <taxon>Corynebacteriaceae</taxon>
        <taxon>Corynebacterium</taxon>
    </lineage>
</organism>
<feature type="region of interest" description="Disordered" evidence="2">
    <location>
        <begin position="175"/>
        <end position="194"/>
    </location>
</feature>
<comment type="caution">
    <text evidence="6">The sequence shown here is derived from an EMBL/GenBank/DDBJ whole genome shotgun (WGS) entry which is preliminary data.</text>
</comment>